<dbReference type="EMBL" id="CP041242">
    <property type="protein sequence ID" value="QDH71514.1"/>
    <property type="molecule type" value="Genomic_DNA"/>
</dbReference>
<proteinExistence type="predicted"/>
<evidence type="ECO:0000313" key="2">
    <source>
        <dbReference type="EMBL" id="QDH71514.1"/>
    </source>
</evidence>
<dbReference type="SUPFAM" id="SSF52317">
    <property type="entry name" value="Class I glutamine amidotransferase-like"/>
    <property type="match status" value="1"/>
</dbReference>
<dbReference type="InterPro" id="IPR029062">
    <property type="entry name" value="Class_I_gatase-like"/>
</dbReference>
<dbReference type="GO" id="GO:0016740">
    <property type="term" value="F:transferase activity"/>
    <property type="evidence" value="ECO:0007669"/>
    <property type="project" value="UniProtKB-KW"/>
</dbReference>
<dbReference type="Gene3D" id="3.40.50.880">
    <property type="match status" value="1"/>
</dbReference>
<feature type="domain" description="Glutamine amidotransferase" evidence="1">
    <location>
        <begin position="134"/>
        <end position="259"/>
    </location>
</feature>
<keyword evidence="2" id="KW-0808">Transferase</keyword>
<dbReference type="KEGG" id="lyj:FKV23_16505"/>
<dbReference type="NCBIfam" id="NF006562">
    <property type="entry name" value="PRK09065.1"/>
    <property type="match status" value="1"/>
</dbReference>
<dbReference type="GO" id="GO:0005829">
    <property type="term" value="C:cytosol"/>
    <property type="evidence" value="ECO:0007669"/>
    <property type="project" value="TreeGrafter"/>
</dbReference>
<organism evidence="2 3">
    <name type="scientific">Marilutibacter alkalisoli</name>
    <dbReference type="NCBI Taxonomy" id="2591633"/>
    <lineage>
        <taxon>Bacteria</taxon>
        <taxon>Pseudomonadati</taxon>
        <taxon>Pseudomonadota</taxon>
        <taxon>Gammaproteobacteria</taxon>
        <taxon>Lysobacterales</taxon>
        <taxon>Lysobacteraceae</taxon>
        <taxon>Marilutibacter</taxon>
    </lineage>
</organism>
<sequence length="306" mass="32725">MEGAGADLQVERLDQHAALLRPVGVQALDQLLEGVRLERRCGHGVAGRAARRASIPAGLVHPSLAVPPHFLIIETGQPVESMRRHRGFPHWIRVAAGLPAGDSVVANVEAGETLPAHEGLAGAIVTGSAAMVTDRTEWSERSAAWLGEAARAGLPVLGICYGHQLLAHALGGKVGDNPLGRRMGTLEIRKAAPAGEDPLFEPLPAAFAAQLTHVQSVLELPEGATVLAHSEHDPHQAFRWGDRAWGVQFHPEFSATHMRGYVRARHVALAREGHDPAAILANVGAAPQARRVLRRFVHHARQLARA</sequence>
<dbReference type="OrthoDB" id="9813383at2"/>
<protein>
    <submittedName>
        <fullName evidence="2">Glutamine amidotransferase</fullName>
    </submittedName>
</protein>
<dbReference type="PANTHER" id="PTHR42695">
    <property type="entry name" value="GLUTAMINE AMIDOTRANSFERASE YLR126C-RELATED"/>
    <property type="match status" value="1"/>
</dbReference>
<dbReference type="InterPro" id="IPR017926">
    <property type="entry name" value="GATASE"/>
</dbReference>
<dbReference type="Proteomes" id="UP000317199">
    <property type="component" value="Chromosome"/>
</dbReference>
<dbReference type="CDD" id="cd01741">
    <property type="entry name" value="GATase1_1"/>
    <property type="match status" value="1"/>
</dbReference>
<gene>
    <name evidence="2" type="ORF">FKV23_16505</name>
</gene>
<evidence type="ECO:0000259" key="1">
    <source>
        <dbReference type="Pfam" id="PF00117"/>
    </source>
</evidence>
<dbReference type="PANTHER" id="PTHR42695:SF5">
    <property type="entry name" value="GLUTAMINE AMIDOTRANSFERASE YLR126C-RELATED"/>
    <property type="match status" value="1"/>
</dbReference>
<dbReference type="AlphaFoldDB" id="A0A514BVV1"/>
<evidence type="ECO:0000313" key="3">
    <source>
        <dbReference type="Proteomes" id="UP000317199"/>
    </source>
</evidence>
<dbReference type="Pfam" id="PF00117">
    <property type="entry name" value="GATase"/>
    <property type="match status" value="1"/>
</dbReference>
<accession>A0A514BVV1</accession>
<name>A0A514BVV1_9GAMM</name>
<keyword evidence="2" id="KW-0315">Glutamine amidotransferase</keyword>
<dbReference type="PRINTS" id="PR00096">
    <property type="entry name" value="GATASE"/>
</dbReference>
<dbReference type="InterPro" id="IPR044992">
    <property type="entry name" value="ChyE-like"/>
</dbReference>
<reference evidence="2 3" key="1">
    <citation type="submission" date="2019-06" db="EMBL/GenBank/DDBJ databases">
        <title>Lysobacter alkalisoli sp. nov. isolated from saline-alkali soil.</title>
        <authorList>
            <person name="Sun J.-Q."/>
            <person name="Xu L."/>
        </authorList>
    </citation>
    <scope>NUCLEOTIDE SEQUENCE [LARGE SCALE GENOMIC DNA]</scope>
    <source>
        <strain evidence="2 3">SJ-36</strain>
    </source>
</reference>
<keyword evidence="3" id="KW-1185">Reference proteome</keyword>
<dbReference type="PROSITE" id="PS51273">
    <property type="entry name" value="GATASE_TYPE_1"/>
    <property type="match status" value="1"/>
</dbReference>